<dbReference type="RefSeq" id="WP_021283365.1">
    <property type="nucleotide sequence ID" value="NZ_JAGGLL010000001.1"/>
</dbReference>
<feature type="active site" description="Proton acceptor" evidence="3">
    <location>
        <position position="70"/>
    </location>
</feature>
<evidence type="ECO:0000256" key="2">
    <source>
        <dbReference type="ARBA" id="ARBA00022801"/>
    </source>
</evidence>
<reference evidence="4 5" key="1">
    <citation type="submission" date="2021-03" db="EMBL/GenBank/DDBJ databases">
        <title>Genomic Encyclopedia of Type Strains, Phase IV (KMG-IV): sequencing the most valuable type-strain genomes for metagenomic binning, comparative biology and taxonomic classification.</title>
        <authorList>
            <person name="Goeker M."/>
        </authorList>
    </citation>
    <scope>NUCLEOTIDE SEQUENCE [LARGE SCALE GENOMIC DNA]</scope>
    <source>
        <strain evidence="4 5">DSM 28650</strain>
    </source>
</reference>
<comment type="caution">
    <text evidence="3">Lacks conserved residue(s) required for the propagation of feature annotation.</text>
</comment>
<feature type="site" description="Important for substrate specificity" evidence="3">
    <location>
        <position position="71"/>
    </location>
</feature>
<dbReference type="CDD" id="cd00555">
    <property type="entry name" value="Maf"/>
    <property type="match status" value="1"/>
</dbReference>
<name>A0ABS4JXM2_9CLOT</name>
<dbReference type="EC" id="3.6.1.9" evidence="3"/>
<gene>
    <name evidence="4" type="ORF">J2Z44_000055</name>
</gene>
<keyword evidence="3" id="KW-0546">Nucleotide metabolism</keyword>
<dbReference type="PANTHER" id="PTHR43213">
    <property type="entry name" value="BIFUNCTIONAL DTTP/UTP PYROPHOSPHATASE/METHYLTRANSFERASE PROTEIN-RELATED"/>
    <property type="match status" value="1"/>
</dbReference>
<evidence type="ECO:0000256" key="1">
    <source>
        <dbReference type="ARBA" id="ARBA00001968"/>
    </source>
</evidence>
<dbReference type="NCBIfam" id="TIGR00172">
    <property type="entry name" value="maf"/>
    <property type="match status" value="1"/>
</dbReference>
<dbReference type="Pfam" id="PF02545">
    <property type="entry name" value="Maf"/>
    <property type="match status" value="1"/>
</dbReference>
<feature type="site" description="Important for substrate specificity" evidence="3">
    <location>
        <position position="11"/>
    </location>
</feature>
<dbReference type="PANTHER" id="PTHR43213:SF5">
    <property type="entry name" value="BIFUNCTIONAL DTTP_UTP PYROPHOSPHATASE_METHYLTRANSFERASE PROTEIN-RELATED"/>
    <property type="match status" value="1"/>
</dbReference>
<evidence type="ECO:0000313" key="5">
    <source>
        <dbReference type="Proteomes" id="UP001519308"/>
    </source>
</evidence>
<dbReference type="PIRSF" id="PIRSF006305">
    <property type="entry name" value="Maf"/>
    <property type="match status" value="1"/>
</dbReference>
<dbReference type="EMBL" id="JAGGLL010000001">
    <property type="protein sequence ID" value="MBP2020274.1"/>
    <property type="molecule type" value="Genomic_DNA"/>
</dbReference>
<dbReference type="Gene3D" id="3.90.950.10">
    <property type="match status" value="1"/>
</dbReference>
<proteinExistence type="inferred from homology"/>
<keyword evidence="5" id="KW-1185">Reference proteome</keyword>
<comment type="subcellular location">
    <subcellularLocation>
        <location evidence="3">Cytoplasm</location>
    </subcellularLocation>
</comment>
<comment type="catalytic activity">
    <reaction evidence="3">
        <text>UTP + H2O = UMP + diphosphate + H(+)</text>
        <dbReference type="Rhea" id="RHEA:29395"/>
        <dbReference type="ChEBI" id="CHEBI:15377"/>
        <dbReference type="ChEBI" id="CHEBI:15378"/>
        <dbReference type="ChEBI" id="CHEBI:33019"/>
        <dbReference type="ChEBI" id="CHEBI:46398"/>
        <dbReference type="ChEBI" id="CHEBI:57865"/>
        <dbReference type="EC" id="3.6.1.9"/>
    </reaction>
</comment>
<keyword evidence="2 3" id="KW-0378">Hydrolase</keyword>
<dbReference type="InterPro" id="IPR029001">
    <property type="entry name" value="ITPase-like_fam"/>
</dbReference>
<feature type="site" description="Important for substrate specificity" evidence="3">
    <location>
        <position position="155"/>
    </location>
</feature>
<comment type="cofactor">
    <cofactor evidence="1 3">
        <name>a divalent metal cation</name>
        <dbReference type="ChEBI" id="CHEBI:60240"/>
    </cofactor>
</comment>
<dbReference type="NCBIfam" id="NF000867">
    <property type="entry name" value="PRK00078.1"/>
    <property type="match status" value="1"/>
</dbReference>
<sequence length="191" mass="21393">MNIILASASPRRQQLLGKLIKDFKILVSNFDESSVKFNGNPCDYVCILAEEKAKDVLQKVNEDTLIIGCDTIVFFNGHVLGKPKNEKEAFSMLKMLSNNVHYVYSSIVIINSVTKDVKKSCICTEVKFMDLHEELIKDYVKSGEPFDKAGAYGIQDKGAIFVEGINGCYYNVMGLSVNKLYLMLKEMGVNL</sequence>
<organism evidence="4 5">
    <name type="scientific">Clostridium punense</name>
    <dbReference type="NCBI Taxonomy" id="1054297"/>
    <lineage>
        <taxon>Bacteria</taxon>
        <taxon>Bacillati</taxon>
        <taxon>Bacillota</taxon>
        <taxon>Clostridia</taxon>
        <taxon>Eubacteriales</taxon>
        <taxon>Clostridiaceae</taxon>
        <taxon>Clostridium</taxon>
    </lineage>
</organism>
<comment type="function">
    <text evidence="3">Nucleoside triphosphate pyrophosphatase that hydrolyzes dTTP and UTP. May have a dual role in cell division arrest and in preventing the incorporation of modified nucleotides into cellular nucleic acids.</text>
</comment>
<accession>A0ABS4JXM2</accession>
<evidence type="ECO:0000256" key="3">
    <source>
        <dbReference type="HAMAP-Rule" id="MF_00528"/>
    </source>
</evidence>
<protein>
    <recommendedName>
        <fullName evidence="3">dTTP/UTP pyrophosphatase</fullName>
        <shortName evidence="3">dTTPase/UTPase</shortName>
        <ecNumber evidence="3">3.6.1.9</ecNumber>
    </recommendedName>
    <alternativeName>
        <fullName evidence="3">Nucleoside triphosphate pyrophosphatase</fullName>
    </alternativeName>
    <alternativeName>
        <fullName evidence="3">Nucleotide pyrophosphatase</fullName>
        <shortName evidence="3">Nucleotide PPase</shortName>
    </alternativeName>
</protein>
<dbReference type="Proteomes" id="UP001519308">
    <property type="component" value="Unassembled WGS sequence"/>
</dbReference>
<dbReference type="SUPFAM" id="SSF52972">
    <property type="entry name" value="ITPase-like"/>
    <property type="match status" value="1"/>
</dbReference>
<evidence type="ECO:0000313" key="4">
    <source>
        <dbReference type="EMBL" id="MBP2020274.1"/>
    </source>
</evidence>
<dbReference type="HAMAP" id="MF_00528">
    <property type="entry name" value="Maf"/>
    <property type="match status" value="1"/>
</dbReference>
<dbReference type="InterPro" id="IPR003697">
    <property type="entry name" value="Maf-like"/>
</dbReference>
<comment type="similarity">
    <text evidence="3">Belongs to the Maf family. YhdE subfamily.</text>
</comment>
<comment type="catalytic activity">
    <reaction evidence="3">
        <text>dTTP + H2O = dTMP + diphosphate + H(+)</text>
        <dbReference type="Rhea" id="RHEA:28534"/>
        <dbReference type="ChEBI" id="CHEBI:15377"/>
        <dbReference type="ChEBI" id="CHEBI:15378"/>
        <dbReference type="ChEBI" id="CHEBI:33019"/>
        <dbReference type="ChEBI" id="CHEBI:37568"/>
        <dbReference type="ChEBI" id="CHEBI:63528"/>
        <dbReference type="EC" id="3.6.1.9"/>
    </reaction>
</comment>
<comment type="caution">
    <text evidence="4">The sequence shown here is derived from an EMBL/GenBank/DDBJ whole genome shotgun (WGS) entry which is preliminary data.</text>
</comment>
<keyword evidence="3" id="KW-0963">Cytoplasm</keyword>